<dbReference type="InParanoid" id="A0A1C7MWZ5"/>
<reference evidence="1 2" key="1">
    <citation type="submission" date="2016-03" db="EMBL/GenBank/DDBJ databases">
        <title>Choanephora cucurbitarum.</title>
        <authorList>
            <person name="Min B."/>
            <person name="Park H."/>
            <person name="Park J.-H."/>
            <person name="Shin H.-D."/>
            <person name="Choi I.-G."/>
        </authorList>
    </citation>
    <scope>NUCLEOTIDE SEQUENCE [LARGE SCALE GENOMIC DNA]</scope>
    <source>
        <strain evidence="1 2">KUS-F28377</strain>
    </source>
</reference>
<evidence type="ECO:0000313" key="2">
    <source>
        <dbReference type="Proteomes" id="UP000093000"/>
    </source>
</evidence>
<sequence>MPNTQENPPLQSNNVLIEMIHSYLESASRPTLSLFCTANLDFVKDFASNNTLWHQIISSCYKNECATLSKRYLKGDWRKMQNAINRENV</sequence>
<gene>
    <name evidence="1" type="ORF">A0J61_10672</name>
</gene>
<evidence type="ECO:0000313" key="1">
    <source>
        <dbReference type="EMBL" id="OBZ81278.1"/>
    </source>
</evidence>
<organism evidence="1 2">
    <name type="scientific">Choanephora cucurbitarum</name>
    <dbReference type="NCBI Taxonomy" id="101091"/>
    <lineage>
        <taxon>Eukaryota</taxon>
        <taxon>Fungi</taxon>
        <taxon>Fungi incertae sedis</taxon>
        <taxon>Mucoromycota</taxon>
        <taxon>Mucoromycotina</taxon>
        <taxon>Mucoromycetes</taxon>
        <taxon>Mucorales</taxon>
        <taxon>Mucorineae</taxon>
        <taxon>Choanephoraceae</taxon>
        <taxon>Choanephoroideae</taxon>
        <taxon>Choanephora</taxon>
    </lineage>
</organism>
<name>A0A1C7MWZ5_9FUNG</name>
<dbReference type="Proteomes" id="UP000093000">
    <property type="component" value="Unassembled WGS sequence"/>
</dbReference>
<protein>
    <submittedName>
        <fullName evidence="1">Uncharacterized protein</fullName>
    </submittedName>
</protein>
<keyword evidence="2" id="KW-1185">Reference proteome</keyword>
<proteinExistence type="predicted"/>
<comment type="caution">
    <text evidence="1">The sequence shown here is derived from an EMBL/GenBank/DDBJ whole genome shotgun (WGS) entry which is preliminary data.</text>
</comment>
<dbReference type="EMBL" id="LUGH01001304">
    <property type="protein sequence ID" value="OBZ81278.1"/>
    <property type="molecule type" value="Genomic_DNA"/>
</dbReference>
<dbReference type="AlphaFoldDB" id="A0A1C7MWZ5"/>
<feature type="non-terminal residue" evidence="1">
    <location>
        <position position="89"/>
    </location>
</feature>
<accession>A0A1C7MWZ5</accession>